<dbReference type="Proteomes" id="UP000031802">
    <property type="component" value="Unassembled WGS sequence"/>
</dbReference>
<evidence type="ECO:0008006" key="3">
    <source>
        <dbReference type="Google" id="ProtNLM"/>
    </source>
</evidence>
<reference evidence="1 2" key="2">
    <citation type="journal article" date="2015" name="PLoS ONE">
        <title>Whole-Genome Optical Mapping and Finished Genome Sequence of Sphingobacterium deserti sp. nov., a New Species Isolated from the Western Desert of China.</title>
        <authorList>
            <person name="Teng C."/>
            <person name="Zhou Z."/>
            <person name="Molnar I."/>
            <person name="Li X."/>
            <person name="Tang R."/>
            <person name="Chen M."/>
            <person name="Wang L."/>
            <person name="Su S."/>
            <person name="Zhang W."/>
            <person name="Lin M."/>
        </authorList>
    </citation>
    <scope>NUCLEOTIDE SEQUENCE [LARGE SCALE GENOMIC DNA]</scope>
    <source>
        <strain evidence="2">ACCC05744</strain>
    </source>
</reference>
<proteinExistence type="predicted"/>
<evidence type="ECO:0000313" key="2">
    <source>
        <dbReference type="Proteomes" id="UP000031802"/>
    </source>
</evidence>
<evidence type="ECO:0000313" key="1">
    <source>
        <dbReference type="EMBL" id="KGE14507.1"/>
    </source>
</evidence>
<accession>A0A0B8T108</accession>
<comment type="caution">
    <text evidence="1">The sequence shown here is derived from an EMBL/GenBank/DDBJ whole genome shotgun (WGS) entry which is preliminary data.</text>
</comment>
<gene>
    <name evidence="1" type="ORF">DI53_1536</name>
</gene>
<reference evidence="2" key="1">
    <citation type="submission" date="2014-04" db="EMBL/GenBank/DDBJ databases">
        <title>Whole-Genome optical mapping and complete genome sequence of Sphingobacterium deserti sp. nov., a new spaces isolated from desert in the west of China.</title>
        <authorList>
            <person name="Teng C."/>
            <person name="Zhou Z."/>
            <person name="Li X."/>
            <person name="Chen M."/>
            <person name="Lin M."/>
            <person name="Wang L."/>
            <person name="Su S."/>
            <person name="Zhang C."/>
            <person name="Zhang W."/>
        </authorList>
    </citation>
    <scope>NUCLEOTIDE SEQUENCE [LARGE SCALE GENOMIC DNA]</scope>
    <source>
        <strain evidence="2">ACCC05744</strain>
    </source>
</reference>
<protein>
    <recommendedName>
        <fullName evidence="3">Lipoprotein</fullName>
    </recommendedName>
</protein>
<dbReference type="PATRIC" id="fig|1229276.3.peg.1590"/>
<dbReference type="OrthoDB" id="9758209at2"/>
<dbReference type="PROSITE" id="PS51257">
    <property type="entry name" value="PROKAR_LIPOPROTEIN"/>
    <property type="match status" value="1"/>
</dbReference>
<dbReference type="RefSeq" id="WP_131555193.1">
    <property type="nucleotide sequence ID" value="NZ_JJMU01000024.1"/>
</dbReference>
<sequence>MKRLNYTRLLTHVFVTVMVVLLFSCEKKDGYATRPEFAPNKIELNGSEQTVMITAKNDVKWFLEDLTINGEILRPEDWDNDNRIKYHFSQYVVPNFPPNHLPGVDKIEFENWFVWERANNKTIKIHLSENKDGRLREISFQASVGNAADNISIVQKSND</sequence>
<dbReference type="EMBL" id="JJMU01000024">
    <property type="protein sequence ID" value="KGE14507.1"/>
    <property type="molecule type" value="Genomic_DNA"/>
</dbReference>
<name>A0A0B8T108_9SPHI</name>
<dbReference type="AlphaFoldDB" id="A0A0B8T108"/>
<organism evidence="1 2">
    <name type="scientific">Sphingobacterium deserti</name>
    <dbReference type="NCBI Taxonomy" id="1229276"/>
    <lineage>
        <taxon>Bacteria</taxon>
        <taxon>Pseudomonadati</taxon>
        <taxon>Bacteroidota</taxon>
        <taxon>Sphingobacteriia</taxon>
        <taxon>Sphingobacteriales</taxon>
        <taxon>Sphingobacteriaceae</taxon>
        <taxon>Sphingobacterium</taxon>
    </lineage>
</organism>
<keyword evidence="2" id="KW-1185">Reference proteome</keyword>